<dbReference type="OrthoDB" id="106080at2"/>
<keyword evidence="3" id="KW-1185">Reference proteome</keyword>
<sequence>MIGSSNTPSSHLARYATTLVLLAGSSLSAHAADTHSEPSEPIHSVKALIGVPGIAPGTEGTLSFDPRNLRFTSDQRTTEIARNRIIEISSGDERVETGGKAGRVARVVIPYGGGLALGAMTHKKVGLLTVEFTDVSGDYHGAVFVLSTRDMDAALDQFETQPPTHDTPIAASSAACPASNIQPNSVRVEVIGADLQSAFPAEDRVLLYEHLVQQLQSEKTIFSVYRAGDSTRQGRCAEFTIAVQATAFTKGDQAVRASVGPLGHFVGTTRLKYHLTVSTQDGTPIVSEDMKKSEGSDTDSLNVTRAIGKSVVKSLKKSRTQLRKTQVA</sequence>
<keyword evidence="1" id="KW-0732">Signal</keyword>
<reference evidence="3" key="2">
    <citation type="submission" date="2019-02" db="EMBL/GenBank/DDBJ databases">
        <title>Granulicella sibirica sp. nov., a psychrotolerant acidobacterium isolated from an organic soil layer in forested tundra, West Siberia.</title>
        <authorList>
            <person name="Oshkin I.Y."/>
            <person name="Kulichevskaya I.S."/>
            <person name="Rijpstra W.I.C."/>
            <person name="Sinninghe Damste J.S."/>
            <person name="Rakitin A.L."/>
            <person name="Ravin N.V."/>
            <person name="Dedysh S.N."/>
        </authorList>
    </citation>
    <scope>NUCLEOTIDE SEQUENCE [LARGE SCALE GENOMIC DNA]</scope>
    <source>
        <strain evidence="3">AF10</strain>
    </source>
</reference>
<organism evidence="2 3">
    <name type="scientific">Granulicella sibirica</name>
    <dbReference type="NCBI Taxonomy" id="2479048"/>
    <lineage>
        <taxon>Bacteria</taxon>
        <taxon>Pseudomonadati</taxon>
        <taxon>Acidobacteriota</taxon>
        <taxon>Terriglobia</taxon>
        <taxon>Terriglobales</taxon>
        <taxon>Acidobacteriaceae</taxon>
        <taxon>Granulicella</taxon>
    </lineage>
</organism>
<dbReference type="RefSeq" id="WP_128913474.1">
    <property type="nucleotide sequence ID" value="NZ_RDSM01000002.1"/>
</dbReference>
<accession>A0A4V1L5I8</accession>
<reference evidence="2 3" key="1">
    <citation type="submission" date="2018-11" db="EMBL/GenBank/DDBJ databases">
        <authorList>
            <person name="Mardanov A.V."/>
            <person name="Ravin N.V."/>
            <person name="Dedysh S.N."/>
        </authorList>
    </citation>
    <scope>NUCLEOTIDE SEQUENCE [LARGE SCALE GENOMIC DNA]</scope>
    <source>
        <strain evidence="2 3">AF10</strain>
    </source>
</reference>
<comment type="caution">
    <text evidence="2">The sequence shown here is derived from an EMBL/GenBank/DDBJ whole genome shotgun (WGS) entry which is preliminary data.</text>
</comment>
<dbReference type="Proteomes" id="UP000289437">
    <property type="component" value="Unassembled WGS sequence"/>
</dbReference>
<evidence type="ECO:0000313" key="3">
    <source>
        <dbReference type="Proteomes" id="UP000289437"/>
    </source>
</evidence>
<evidence type="ECO:0000313" key="2">
    <source>
        <dbReference type="EMBL" id="RXH55914.1"/>
    </source>
</evidence>
<dbReference type="AlphaFoldDB" id="A0A4V1L5I8"/>
<feature type="chain" id="PRO_5020924089" evidence="1">
    <location>
        <begin position="32"/>
        <end position="328"/>
    </location>
</feature>
<evidence type="ECO:0000256" key="1">
    <source>
        <dbReference type="SAM" id="SignalP"/>
    </source>
</evidence>
<dbReference type="EMBL" id="RDSM01000002">
    <property type="protein sequence ID" value="RXH55914.1"/>
    <property type="molecule type" value="Genomic_DNA"/>
</dbReference>
<name>A0A4V1L5I8_9BACT</name>
<gene>
    <name evidence="2" type="ORF">GRAN_2771</name>
</gene>
<proteinExistence type="predicted"/>
<feature type="signal peptide" evidence="1">
    <location>
        <begin position="1"/>
        <end position="31"/>
    </location>
</feature>
<protein>
    <submittedName>
        <fullName evidence="2">Uncharacterized protein</fullName>
    </submittedName>
</protein>